<dbReference type="SUPFAM" id="SSF50814">
    <property type="entry name" value="Lipocalins"/>
    <property type="match status" value="1"/>
</dbReference>
<dbReference type="Gene3D" id="2.40.128.20">
    <property type="match status" value="1"/>
</dbReference>
<proteinExistence type="predicted"/>
<reference evidence="1" key="1">
    <citation type="submission" date="2022-07" db="EMBL/GenBank/DDBJ databases">
        <title>Complete genome of Mycoplasma equigenitalium type strain T37.</title>
        <authorList>
            <person name="Spergser J."/>
        </authorList>
    </citation>
    <scope>NUCLEOTIDE SEQUENCE</scope>
    <source>
        <strain evidence="1">T37</strain>
    </source>
</reference>
<accession>A0ABY5J0V8</accession>
<dbReference type="InterPro" id="IPR012674">
    <property type="entry name" value="Calycin"/>
</dbReference>
<keyword evidence="2" id="KW-1185">Reference proteome</keyword>
<name>A0ABY5J0V8_9BACT</name>
<organism evidence="1 2">
    <name type="scientific">Mycoplasmopsis equigenitalium</name>
    <dbReference type="NCBI Taxonomy" id="114883"/>
    <lineage>
        <taxon>Bacteria</taxon>
        <taxon>Bacillati</taxon>
        <taxon>Mycoplasmatota</taxon>
        <taxon>Mycoplasmoidales</taxon>
        <taxon>Metamycoplasmataceae</taxon>
        <taxon>Mycoplasmopsis</taxon>
    </lineage>
</organism>
<dbReference type="Proteomes" id="UP001059576">
    <property type="component" value="Chromosome"/>
</dbReference>
<evidence type="ECO:0000313" key="2">
    <source>
        <dbReference type="Proteomes" id="UP001059576"/>
    </source>
</evidence>
<gene>
    <name evidence="1" type="ORF">NPA09_03295</name>
</gene>
<evidence type="ECO:0000313" key="1">
    <source>
        <dbReference type="EMBL" id="UUD36897.1"/>
    </source>
</evidence>
<protein>
    <submittedName>
        <fullName evidence="1">DUF1934 domain-containing protein</fullName>
    </submittedName>
</protein>
<dbReference type="RefSeq" id="WP_129722868.1">
    <property type="nucleotide sequence ID" value="NZ_CP101808.1"/>
</dbReference>
<dbReference type="Pfam" id="PF09148">
    <property type="entry name" value="DUF1934"/>
    <property type="match status" value="1"/>
</dbReference>
<dbReference type="EMBL" id="CP101808">
    <property type="protein sequence ID" value="UUD36897.1"/>
    <property type="molecule type" value="Genomic_DNA"/>
</dbReference>
<dbReference type="InterPro" id="IPR015231">
    <property type="entry name" value="DUF1934"/>
</dbReference>
<sequence length="124" mass="14342">MKINFNSVSEINGEKNVIDFTSFVEIDKHEDFDVFEFLEPSNKVMNRIEVKDDAVNIIAGTSFLELELGKKIENTYQTEHGAIDLIIHATKIKNNKNDISFEYEMLDHNENKVANFVITLKIFE</sequence>